<gene>
    <name evidence="1" type="primary">hpxZ</name>
    <name evidence="1" type="ORF">SIL87_17295</name>
</gene>
<reference evidence="1 2" key="1">
    <citation type="submission" date="2023-11" db="EMBL/GenBank/DDBJ databases">
        <title>MicrobeMod: A computational toolkit for identifying prokaryotic methylation and restriction-modification with nanopore sequencing.</title>
        <authorList>
            <person name="Crits-Christoph A."/>
            <person name="Kang S.C."/>
            <person name="Lee H."/>
            <person name="Ostrov N."/>
        </authorList>
    </citation>
    <scope>NUCLEOTIDE SEQUENCE [LARGE SCALE GENOMIC DNA]</scope>
    <source>
        <strain evidence="1 2">DSMZ 700</strain>
    </source>
</reference>
<dbReference type="Gene3D" id="3.10.450.50">
    <property type="match status" value="1"/>
</dbReference>
<protein>
    <submittedName>
        <fullName evidence="1">Oxalurate catabolism protein HpxZ</fullName>
    </submittedName>
</protein>
<comment type="caution">
    <text evidence="1">The sequence shown here is derived from an EMBL/GenBank/DDBJ whole genome shotgun (WGS) entry which is preliminary data.</text>
</comment>
<proteinExistence type="predicted"/>
<organism evidence="1 2">
    <name type="scientific">Acidiphilium acidophilum</name>
    <name type="common">Thiobacillus acidophilus</name>
    <dbReference type="NCBI Taxonomy" id="76588"/>
    <lineage>
        <taxon>Bacteria</taxon>
        <taxon>Pseudomonadati</taxon>
        <taxon>Pseudomonadota</taxon>
        <taxon>Alphaproteobacteria</taxon>
        <taxon>Acetobacterales</taxon>
        <taxon>Acidocellaceae</taxon>
        <taxon>Acidiphilium</taxon>
    </lineage>
</organism>
<dbReference type="AlphaFoldDB" id="A0AAW9DTJ2"/>
<dbReference type="RefSeq" id="WP_319615371.1">
    <property type="nucleotide sequence ID" value="NZ_JAWXYB010000018.1"/>
</dbReference>
<dbReference type="EMBL" id="JAWXYB010000018">
    <property type="protein sequence ID" value="MDX5932516.1"/>
    <property type="molecule type" value="Genomic_DNA"/>
</dbReference>
<accession>A0AAW9DTJ2</accession>
<dbReference type="InterPro" id="IPR032710">
    <property type="entry name" value="NTF2-like_dom_sf"/>
</dbReference>
<dbReference type="InterPro" id="IPR024507">
    <property type="entry name" value="AtzH-like"/>
</dbReference>
<evidence type="ECO:0000313" key="2">
    <source>
        <dbReference type="Proteomes" id="UP001279553"/>
    </source>
</evidence>
<dbReference type="SUPFAM" id="SSF54427">
    <property type="entry name" value="NTF2-like"/>
    <property type="match status" value="1"/>
</dbReference>
<keyword evidence="2" id="KW-1185">Reference proteome</keyword>
<dbReference type="NCBIfam" id="NF033625">
    <property type="entry name" value="HpxZ"/>
    <property type="match status" value="1"/>
</dbReference>
<dbReference type="Pfam" id="PF11533">
    <property type="entry name" value="AtzH-like"/>
    <property type="match status" value="1"/>
</dbReference>
<sequence>MSDVEINLPEVHAELSAIFDRYERALIENDIDVLNELFWQSDHTIRYGISENLHGFSEIAEYRRRVVNKQASRSLGNTVITTFGNNFGTVNTEFIVEGGRGRQSQTWMRLNHGWRIVAAHVSMPVSHDTDSGQRRSAAADNTA</sequence>
<evidence type="ECO:0000313" key="1">
    <source>
        <dbReference type="EMBL" id="MDX5932516.1"/>
    </source>
</evidence>
<dbReference type="Proteomes" id="UP001279553">
    <property type="component" value="Unassembled WGS sequence"/>
</dbReference>
<name>A0AAW9DTJ2_ACIAO</name>